<accession>A0A6J8A9L1</accession>
<dbReference type="Proteomes" id="UP000507470">
    <property type="component" value="Unassembled WGS sequence"/>
</dbReference>
<dbReference type="AlphaFoldDB" id="A0A6J8A9L1"/>
<evidence type="ECO:0000313" key="1">
    <source>
        <dbReference type="EMBL" id="CAC5363397.1"/>
    </source>
</evidence>
<dbReference type="Gene3D" id="3.60.10.10">
    <property type="entry name" value="Endonuclease/exonuclease/phosphatase"/>
    <property type="match status" value="1"/>
</dbReference>
<dbReference type="OrthoDB" id="6086353at2759"/>
<dbReference type="SUPFAM" id="SSF56219">
    <property type="entry name" value="DNase I-like"/>
    <property type="match status" value="1"/>
</dbReference>
<reference evidence="1 2" key="1">
    <citation type="submission" date="2020-06" db="EMBL/GenBank/DDBJ databases">
        <authorList>
            <person name="Li R."/>
            <person name="Bekaert M."/>
        </authorList>
    </citation>
    <scope>NUCLEOTIDE SEQUENCE [LARGE SCALE GENOMIC DNA]</scope>
    <source>
        <strain evidence="2">wild</strain>
    </source>
</reference>
<dbReference type="InterPro" id="IPR036691">
    <property type="entry name" value="Endo/exonu/phosph_ase_sf"/>
</dbReference>
<name>A0A6J8A9L1_MYTCO</name>
<evidence type="ECO:0000313" key="2">
    <source>
        <dbReference type="Proteomes" id="UP000507470"/>
    </source>
</evidence>
<gene>
    <name evidence="1" type="ORF">MCOR_4842</name>
</gene>
<sequence>MLEIVTMNIEGIKGNKLYLKELLGANTILCLQEHLLHGYESTKIKEIMPEHDYHISCFDDTMIDLNLHRKRVRKLEKEERIIIVEIQSEPVKIVLINNYMTTMATGSEKEYREHLDKLNSMIEKYEQTHNVFIIGDLNGTLMSSRNNYHDKLLKNFCRQQQLKNTMINAHRPTFYHRNGNSTSQIDFILKKTTGVPTF</sequence>
<proteinExistence type="predicted"/>
<protein>
    <recommendedName>
        <fullName evidence="3">Endonuclease/exonuclease/phosphatase domain-containing protein</fullName>
    </recommendedName>
</protein>
<keyword evidence="2" id="KW-1185">Reference proteome</keyword>
<dbReference type="EMBL" id="CACVKT020000843">
    <property type="protein sequence ID" value="CAC5363397.1"/>
    <property type="molecule type" value="Genomic_DNA"/>
</dbReference>
<organism evidence="1 2">
    <name type="scientific">Mytilus coruscus</name>
    <name type="common">Sea mussel</name>
    <dbReference type="NCBI Taxonomy" id="42192"/>
    <lineage>
        <taxon>Eukaryota</taxon>
        <taxon>Metazoa</taxon>
        <taxon>Spiralia</taxon>
        <taxon>Lophotrochozoa</taxon>
        <taxon>Mollusca</taxon>
        <taxon>Bivalvia</taxon>
        <taxon>Autobranchia</taxon>
        <taxon>Pteriomorphia</taxon>
        <taxon>Mytilida</taxon>
        <taxon>Mytiloidea</taxon>
        <taxon>Mytilidae</taxon>
        <taxon>Mytilinae</taxon>
        <taxon>Mytilus</taxon>
    </lineage>
</organism>
<evidence type="ECO:0008006" key="3">
    <source>
        <dbReference type="Google" id="ProtNLM"/>
    </source>
</evidence>